<dbReference type="GO" id="GO:0016787">
    <property type="term" value="F:hydrolase activity"/>
    <property type="evidence" value="ECO:0007669"/>
    <property type="project" value="UniProtKB-KW"/>
</dbReference>
<evidence type="ECO:0000313" key="7">
    <source>
        <dbReference type="EMBL" id="RVU36117.1"/>
    </source>
</evidence>
<dbReference type="EMBL" id="SADE01000002">
    <property type="protein sequence ID" value="RVU36117.1"/>
    <property type="molecule type" value="Genomic_DNA"/>
</dbReference>
<dbReference type="InterPro" id="IPR027417">
    <property type="entry name" value="P-loop_NTPase"/>
</dbReference>
<keyword evidence="1" id="KW-0547">Nucleotide-binding</keyword>
<feature type="compositionally biased region" description="Basic residues" evidence="5">
    <location>
        <begin position="832"/>
        <end position="850"/>
    </location>
</feature>
<evidence type="ECO:0000256" key="4">
    <source>
        <dbReference type="ARBA" id="ARBA00022840"/>
    </source>
</evidence>
<name>A0A3S2Z720_9PROT</name>
<dbReference type="GO" id="GO:0004386">
    <property type="term" value="F:helicase activity"/>
    <property type="evidence" value="ECO:0007669"/>
    <property type="project" value="UniProtKB-KW"/>
</dbReference>
<organism evidence="7 8">
    <name type="scientific">Hwanghaeella grinnelliae</name>
    <dbReference type="NCBI Taxonomy" id="2500179"/>
    <lineage>
        <taxon>Bacteria</taxon>
        <taxon>Pseudomonadati</taxon>
        <taxon>Pseudomonadota</taxon>
        <taxon>Alphaproteobacteria</taxon>
        <taxon>Rhodospirillales</taxon>
        <taxon>Rhodospirillaceae</taxon>
        <taxon>Hwanghaeella</taxon>
    </lineage>
</organism>
<dbReference type="InterPro" id="IPR001650">
    <property type="entry name" value="Helicase_C-like"/>
</dbReference>
<feature type="domain" description="Helicase C-terminal" evidence="6">
    <location>
        <begin position="174"/>
        <end position="327"/>
    </location>
</feature>
<dbReference type="InterPro" id="IPR050699">
    <property type="entry name" value="RNA-DNA_Helicase"/>
</dbReference>
<evidence type="ECO:0000256" key="5">
    <source>
        <dbReference type="SAM" id="MobiDB-lite"/>
    </source>
</evidence>
<evidence type="ECO:0000259" key="6">
    <source>
        <dbReference type="PROSITE" id="PS51194"/>
    </source>
</evidence>
<evidence type="ECO:0000313" key="8">
    <source>
        <dbReference type="Proteomes" id="UP000287447"/>
    </source>
</evidence>
<keyword evidence="4" id="KW-0067">ATP-binding</keyword>
<dbReference type="GO" id="GO:0005524">
    <property type="term" value="F:ATP binding"/>
    <property type="evidence" value="ECO:0007669"/>
    <property type="project" value="UniProtKB-KW"/>
</dbReference>
<sequence>MALRQTGSDQSALHTVPFRSVGGKGLVRAVLGPTNTGKTFLAMDRMLAYPTGMIGFPLRLLARENYDKVVREKGIGSVALVTGEEKIIPPNPRWWICTVESMPLEKDVEFLAIDEIQLCADPDRGHIFTDRLLYARGRSETMFMGSDTAAGLIRQLVPDVAIESRPRFSTLQHTGKSKLTRLPRRTAIVAFSVDEVYGIAELVRRQRGGTAVVLGALSPRTRNAQVAMYQAGEVDYLVATDAIGMGLNMDVNHVAFARLRKFDGHRLRMLDAPEVGQIAGRAGRHLNDGTFGVTNNQPAIDDEIVAAVEAHQYQPLTRLYWRNRKLDFRSPKALLKSLYHEPPHPQLIRVRDGEDQVALAALSRDETVIDRAATRDTVQLLWDVCQIPDFRQVTPDHHAELLGQVFLKLTDGEGVLSNDWLDAQFGRLDRVDGDIDTITTRIAHIRTMAYIAHRGAWLRDAAGWQARAREIEDRLSDTLHQRLIHRFVDKRASVLTRKDGDASELLAGVRQNGEVVVEGHVIGHIEGFRFIPHEAADAREAQVLMAAAERVLRDHAFTYVQDFETADDQTLALDVDRTIYWNGKPVARLGKGPTPWQPTVAVHAGFVQDIGLQRRIEARINAWLDRHIARRLAPLFTLRDAGFAGAAKGLSFHLLEGLGSCRTNAAAPQIKHLSQQDRKALAKHDVRFGTDSVFLNGLLKPGPLRTRAALWSAWAGKPPPTAATGKATSLPTTCERGALMSEDDWAMLGYRHAGPAALRVDRFERVMAEIRKRAREGGIKPDESLAKTCDCGEEALPDLLRAVGCSPVKGEDGSLFRIRNNRMSAARGPKGQARKSAHKTGGKNAQKIKAKNGSSQEHKARKPAKKPDPNSPFAALQGLFASP</sequence>
<accession>A0A3S2Z720</accession>
<protein>
    <submittedName>
        <fullName evidence="7">DEAD/DEAH box helicase</fullName>
    </submittedName>
</protein>
<keyword evidence="3 7" id="KW-0347">Helicase</keyword>
<dbReference type="SUPFAM" id="SSF52540">
    <property type="entry name" value="P-loop containing nucleoside triphosphate hydrolases"/>
    <property type="match status" value="2"/>
</dbReference>
<evidence type="ECO:0000256" key="1">
    <source>
        <dbReference type="ARBA" id="ARBA00022741"/>
    </source>
</evidence>
<comment type="caution">
    <text evidence="7">The sequence shown here is derived from an EMBL/GenBank/DDBJ whole genome shotgun (WGS) entry which is preliminary data.</text>
</comment>
<dbReference type="Pfam" id="PF22527">
    <property type="entry name" value="DEXQc_Suv3"/>
    <property type="match status" value="1"/>
</dbReference>
<dbReference type="PANTHER" id="PTHR12131">
    <property type="entry name" value="ATP-DEPENDENT RNA AND DNA HELICASE"/>
    <property type="match status" value="1"/>
</dbReference>
<dbReference type="Pfam" id="PF00271">
    <property type="entry name" value="Helicase_C"/>
    <property type="match status" value="1"/>
</dbReference>
<keyword evidence="8" id="KW-1185">Reference proteome</keyword>
<feature type="region of interest" description="Disordered" evidence="5">
    <location>
        <begin position="819"/>
        <end position="883"/>
    </location>
</feature>
<dbReference type="Proteomes" id="UP000287447">
    <property type="component" value="Unassembled WGS sequence"/>
</dbReference>
<dbReference type="OrthoDB" id="9807155at2"/>
<dbReference type="PANTHER" id="PTHR12131:SF1">
    <property type="entry name" value="ATP-DEPENDENT RNA HELICASE SUPV3L1, MITOCHONDRIAL-RELATED"/>
    <property type="match status" value="1"/>
</dbReference>
<proteinExistence type="predicted"/>
<keyword evidence="2" id="KW-0378">Hydrolase</keyword>
<gene>
    <name evidence="7" type="ORF">EOI86_12875</name>
</gene>
<dbReference type="InterPro" id="IPR055206">
    <property type="entry name" value="DEXQc_SUV3"/>
</dbReference>
<dbReference type="AlphaFoldDB" id="A0A3S2Z720"/>
<evidence type="ECO:0000256" key="3">
    <source>
        <dbReference type="ARBA" id="ARBA00022806"/>
    </source>
</evidence>
<dbReference type="SMART" id="SM00490">
    <property type="entry name" value="HELICc"/>
    <property type="match status" value="1"/>
</dbReference>
<reference evidence="8" key="1">
    <citation type="submission" date="2019-01" db="EMBL/GenBank/DDBJ databases">
        <title>Gri0909 isolated from a small marine red alga.</title>
        <authorList>
            <person name="Kim J."/>
            <person name="Jeong S.E."/>
            <person name="Jeon C.O."/>
        </authorList>
    </citation>
    <scope>NUCLEOTIDE SEQUENCE [LARGE SCALE GENOMIC DNA]</scope>
    <source>
        <strain evidence="8">Gri0909</strain>
    </source>
</reference>
<dbReference type="PROSITE" id="PS51194">
    <property type="entry name" value="HELICASE_CTER"/>
    <property type="match status" value="1"/>
</dbReference>
<evidence type="ECO:0000256" key="2">
    <source>
        <dbReference type="ARBA" id="ARBA00022801"/>
    </source>
</evidence>
<dbReference type="Gene3D" id="3.40.50.300">
    <property type="entry name" value="P-loop containing nucleotide triphosphate hydrolases"/>
    <property type="match status" value="2"/>
</dbReference>